<accession>A0AAN1XYF2</accession>
<keyword evidence="2" id="KW-1133">Transmembrane helix</keyword>
<dbReference type="Pfam" id="PF06210">
    <property type="entry name" value="DUF1003"/>
    <property type="match status" value="1"/>
</dbReference>
<feature type="transmembrane region" description="Helical" evidence="2">
    <location>
        <begin position="76"/>
        <end position="98"/>
    </location>
</feature>
<proteinExistence type="predicted"/>
<dbReference type="InterPro" id="IPR010406">
    <property type="entry name" value="DUF1003"/>
</dbReference>
<dbReference type="Proteomes" id="UP001317532">
    <property type="component" value="Chromosome"/>
</dbReference>
<name>A0AAN1XYF2_UNVUL</name>
<dbReference type="KEGG" id="vab:WPS_29720"/>
<feature type="transmembrane region" description="Helical" evidence="2">
    <location>
        <begin position="45"/>
        <end position="64"/>
    </location>
</feature>
<evidence type="ECO:0008006" key="5">
    <source>
        <dbReference type="Google" id="ProtNLM"/>
    </source>
</evidence>
<dbReference type="RefSeq" id="WP_317995273.1">
    <property type="nucleotide sequence ID" value="NZ_AP025523.1"/>
</dbReference>
<sequence>MNLEADAVDQTIDSIAELERRALSEASQHARAIERATLAIGRPRTLYTAMTAIFTWIAANLMLIASGRPPLDAPPFYWLDTAVTISAFLTTIMILVSANRSSTLDEQRDRLSLQIALLTDRKTAKLIALIEELRRDMPTVPNRTDAEAVALSQSTDPHAVTAELEKRTPNRSEVVP</sequence>
<feature type="region of interest" description="Disordered" evidence="1">
    <location>
        <begin position="148"/>
        <end position="176"/>
    </location>
</feature>
<evidence type="ECO:0000256" key="2">
    <source>
        <dbReference type="SAM" id="Phobius"/>
    </source>
</evidence>
<dbReference type="AlphaFoldDB" id="A0AAN1XYF2"/>
<evidence type="ECO:0000313" key="3">
    <source>
        <dbReference type="EMBL" id="BDE07696.1"/>
    </source>
</evidence>
<evidence type="ECO:0000313" key="4">
    <source>
        <dbReference type="Proteomes" id="UP001317532"/>
    </source>
</evidence>
<keyword evidence="2" id="KW-0812">Transmembrane</keyword>
<gene>
    <name evidence="3" type="ORF">WPS_29720</name>
</gene>
<evidence type="ECO:0000256" key="1">
    <source>
        <dbReference type="SAM" id="MobiDB-lite"/>
    </source>
</evidence>
<keyword evidence="4" id="KW-1185">Reference proteome</keyword>
<reference evidence="3 4" key="1">
    <citation type="journal article" date="2022" name="ISME Commun">
        <title>Vulcanimicrobium alpinus gen. nov. sp. nov., the first cultivated representative of the candidate phylum 'Eremiobacterota', is a metabolically versatile aerobic anoxygenic phototroph.</title>
        <authorList>
            <person name="Yabe S."/>
            <person name="Muto K."/>
            <person name="Abe K."/>
            <person name="Yokota A."/>
            <person name="Staudigel H."/>
            <person name="Tebo B.M."/>
        </authorList>
    </citation>
    <scope>NUCLEOTIDE SEQUENCE [LARGE SCALE GENOMIC DNA]</scope>
    <source>
        <strain evidence="3 4">WC8-2</strain>
    </source>
</reference>
<protein>
    <recommendedName>
        <fullName evidence="5">DUF1003 domain-containing protein</fullName>
    </recommendedName>
</protein>
<keyword evidence="2" id="KW-0472">Membrane</keyword>
<dbReference type="EMBL" id="AP025523">
    <property type="protein sequence ID" value="BDE07696.1"/>
    <property type="molecule type" value="Genomic_DNA"/>
</dbReference>
<organism evidence="3 4">
    <name type="scientific">Vulcanimicrobium alpinum</name>
    <dbReference type="NCBI Taxonomy" id="3016050"/>
    <lineage>
        <taxon>Bacteria</taxon>
        <taxon>Bacillati</taxon>
        <taxon>Vulcanimicrobiota</taxon>
        <taxon>Vulcanimicrobiia</taxon>
        <taxon>Vulcanimicrobiales</taxon>
        <taxon>Vulcanimicrobiaceae</taxon>
        <taxon>Vulcanimicrobium</taxon>
    </lineage>
</organism>